<evidence type="ECO:0000256" key="3">
    <source>
        <dbReference type="SAM" id="MobiDB-lite"/>
    </source>
</evidence>
<name>A0A1L9SLV2_9EURO</name>
<dbReference type="InterPro" id="IPR012340">
    <property type="entry name" value="NA-bd_OB-fold"/>
</dbReference>
<feature type="compositionally biased region" description="Polar residues" evidence="3">
    <location>
        <begin position="136"/>
        <end position="145"/>
    </location>
</feature>
<dbReference type="Proteomes" id="UP000184188">
    <property type="component" value="Unassembled WGS sequence"/>
</dbReference>
<keyword evidence="1 2" id="KW-0238">DNA-binding</keyword>
<feature type="region of interest" description="Disordered" evidence="3">
    <location>
        <begin position="133"/>
        <end position="154"/>
    </location>
</feature>
<dbReference type="Gene3D" id="2.40.50.140">
    <property type="entry name" value="Nucleic acid-binding proteins"/>
    <property type="match status" value="1"/>
</dbReference>
<dbReference type="CDD" id="cd04496">
    <property type="entry name" value="SSB_OBF"/>
    <property type="match status" value="1"/>
</dbReference>
<evidence type="ECO:0008006" key="6">
    <source>
        <dbReference type="Google" id="ProtNLM"/>
    </source>
</evidence>
<dbReference type="STRING" id="1073090.A0A1L9SLV2"/>
<sequence>MLGLNTLRPVLRSSAPALSARAFSASASQAMARMILTGRLATEPEAIPSSTGVNVIKYTIASTHGRSDNRFTSYFRVTSFLENGPQKDFVLSLSKGTLVCIDADVSLKPWEDAEGRRHSSLNIIQKTLEVLKRPNPNRQTDNGVSDQFAGEEMP</sequence>
<organism evidence="4 5">
    <name type="scientific">Penicilliopsis zonata CBS 506.65</name>
    <dbReference type="NCBI Taxonomy" id="1073090"/>
    <lineage>
        <taxon>Eukaryota</taxon>
        <taxon>Fungi</taxon>
        <taxon>Dikarya</taxon>
        <taxon>Ascomycota</taxon>
        <taxon>Pezizomycotina</taxon>
        <taxon>Eurotiomycetes</taxon>
        <taxon>Eurotiomycetidae</taxon>
        <taxon>Eurotiales</taxon>
        <taxon>Aspergillaceae</taxon>
        <taxon>Penicilliopsis</taxon>
    </lineage>
</organism>
<evidence type="ECO:0000313" key="5">
    <source>
        <dbReference type="Proteomes" id="UP000184188"/>
    </source>
</evidence>
<dbReference type="GO" id="GO:0003697">
    <property type="term" value="F:single-stranded DNA binding"/>
    <property type="evidence" value="ECO:0007669"/>
    <property type="project" value="InterPro"/>
</dbReference>
<dbReference type="InterPro" id="IPR000424">
    <property type="entry name" value="Primosome_PriB/ssb"/>
</dbReference>
<accession>A0A1L9SLV2</accession>
<proteinExistence type="predicted"/>
<dbReference type="VEuPathDB" id="FungiDB:ASPZODRAFT_130225"/>
<evidence type="ECO:0000313" key="4">
    <source>
        <dbReference type="EMBL" id="OJJ48262.1"/>
    </source>
</evidence>
<dbReference type="AlphaFoldDB" id="A0A1L9SLV2"/>
<protein>
    <recommendedName>
        <fullName evidence="6">SsDNA binding protein</fullName>
    </recommendedName>
</protein>
<dbReference type="OrthoDB" id="1078367at2759"/>
<keyword evidence="5" id="KW-1185">Reference proteome</keyword>
<reference evidence="5" key="1">
    <citation type="journal article" date="2017" name="Genome Biol.">
        <title>Comparative genomics reveals high biological diversity and specific adaptations in the industrially and medically important fungal genus Aspergillus.</title>
        <authorList>
            <person name="de Vries R.P."/>
            <person name="Riley R."/>
            <person name="Wiebenga A."/>
            <person name="Aguilar-Osorio G."/>
            <person name="Amillis S."/>
            <person name="Uchima C.A."/>
            <person name="Anderluh G."/>
            <person name="Asadollahi M."/>
            <person name="Askin M."/>
            <person name="Barry K."/>
            <person name="Battaglia E."/>
            <person name="Bayram O."/>
            <person name="Benocci T."/>
            <person name="Braus-Stromeyer S.A."/>
            <person name="Caldana C."/>
            <person name="Canovas D."/>
            <person name="Cerqueira G.C."/>
            <person name="Chen F."/>
            <person name="Chen W."/>
            <person name="Choi C."/>
            <person name="Clum A."/>
            <person name="Dos Santos R.A."/>
            <person name="Damasio A.R."/>
            <person name="Diallinas G."/>
            <person name="Emri T."/>
            <person name="Fekete E."/>
            <person name="Flipphi M."/>
            <person name="Freyberg S."/>
            <person name="Gallo A."/>
            <person name="Gournas C."/>
            <person name="Habgood R."/>
            <person name="Hainaut M."/>
            <person name="Harispe M.L."/>
            <person name="Henrissat B."/>
            <person name="Hilden K.S."/>
            <person name="Hope R."/>
            <person name="Hossain A."/>
            <person name="Karabika E."/>
            <person name="Karaffa L."/>
            <person name="Karanyi Z."/>
            <person name="Krasevec N."/>
            <person name="Kuo A."/>
            <person name="Kusch H."/>
            <person name="LaButti K."/>
            <person name="Lagendijk E.L."/>
            <person name="Lapidus A."/>
            <person name="Levasseur A."/>
            <person name="Lindquist E."/>
            <person name="Lipzen A."/>
            <person name="Logrieco A.F."/>
            <person name="MacCabe A."/>
            <person name="Maekelae M.R."/>
            <person name="Malavazi I."/>
            <person name="Melin P."/>
            <person name="Meyer V."/>
            <person name="Mielnichuk N."/>
            <person name="Miskei M."/>
            <person name="Molnar A.P."/>
            <person name="Mule G."/>
            <person name="Ngan C.Y."/>
            <person name="Orejas M."/>
            <person name="Orosz E."/>
            <person name="Ouedraogo J.P."/>
            <person name="Overkamp K.M."/>
            <person name="Park H.-S."/>
            <person name="Perrone G."/>
            <person name="Piumi F."/>
            <person name="Punt P.J."/>
            <person name="Ram A.F."/>
            <person name="Ramon A."/>
            <person name="Rauscher S."/>
            <person name="Record E."/>
            <person name="Riano-Pachon D.M."/>
            <person name="Robert V."/>
            <person name="Roehrig J."/>
            <person name="Ruller R."/>
            <person name="Salamov A."/>
            <person name="Salih N.S."/>
            <person name="Samson R.A."/>
            <person name="Sandor E."/>
            <person name="Sanguinetti M."/>
            <person name="Schuetze T."/>
            <person name="Sepcic K."/>
            <person name="Shelest E."/>
            <person name="Sherlock G."/>
            <person name="Sophianopoulou V."/>
            <person name="Squina F.M."/>
            <person name="Sun H."/>
            <person name="Susca A."/>
            <person name="Todd R.B."/>
            <person name="Tsang A."/>
            <person name="Unkles S.E."/>
            <person name="van de Wiele N."/>
            <person name="van Rossen-Uffink D."/>
            <person name="Oliveira J.V."/>
            <person name="Vesth T.C."/>
            <person name="Visser J."/>
            <person name="Yu J.-H."/>
            <person name="Zhou M."/>
            <person name="Andersen M.R."/>
            <person name="Archer D.B."/>
            <person name="Baker S.E."/>
            <person name="Benoit I."/>
            <person name="Brakhage A.A."/>
            <person name="Braus G.H."/>
            <person name="Fischer R."/>
            <person name="Frisvad J.C."/>
            <person name="Goldman G.H."/>
            <person name="Houbraken J."/>
            <person name="Oakley B."/>
            <person name="Pocsi I."/>
            <person name="Scazzocchio C."/>
            <person name="Seiboth B."/>
            <person name="vanKuyk P.A."/>
            <person name="Wortman J."/>
            <person name="Dyer P.S."/>
            <person name="Grigoriev I.V."/>
        </authorList>
    </citation>
    <scope>NUCLEOTIDE SEQUENCE [LARGE SCALE GENOMIC DNA]</scope>
    <source>
        <strain evidence="5">CBS 506.65</strain>
    </source>
</reference>
<dbReference type="Pfam" id="PF00436">
    <property type="entry name" value="SSB"/>
    <property type="match status" value="1"/>
</dbReference>
<gene>
    <name evidence="4" type="ORF">ASPZODRAFT_130225</name>
</gene>
<evidence type="ECO:0000256" key="2">
    <source>
        <dbReference type="PROSITE-ProRule" id="PRU00252"/>
    </source>
</evidence>
<dbReference type="EMBL" id="KV878339">
    <property type="protein sequence ID" value="OJJ48262.1"/>
    <property type="molecule type" value="Genomic_DNA"/>
</dbReference>
<dbReference type="GeneID" id="34608919"/>
<dbReference type="SUPFAM" id="SSF50249">
    <property type="entry name" value="Nucleic acid-binding proteins"/>
    <property type="match status" value="1"/>
</dbReference>
<evidence type="ECO:0000256" key="1">
    <source>
        <dbReference type="ARBA" id="ARBA00023125"/>
    </source>
</evidence>
<dbReference type="RefSeq" id="XP_022582772.1">
    <property type="nucleotide sequence ID" value="XM_022722454.1"/>
</dbReference>
<dbReference type="PROSITE" id="PS50935">
    <property type="entry name" value="SSB"/>
    <property type="match status" value="1"/>
</dbReference>